<comment type="caution">
    <text evidence="2">The sequence shown here is derived from an EMBL/GenBank/DDBJ whole genome shotgun (WGS) entry which is preliminary data.</text>
</comment>
<feature type="domain" description="GT-D fold-like" evidence="1">
    <location>
        <begin position="39"/>
        <end position="153"/>
    </location>
</feature>
<dbReference type="AlphaFoldDB" id="A0A7C4LKG8"/>
<dbReference type="Pfam" id="PF22882">
    <property type="entry name" value="GT-D-like"/>
    <property type="match status" value="1"/>
</dbReference>
<reference evidence="2" key="1">
    <citation type="journal article" date="2020" name="mSystems">
        <title>Genome- and Community-Level Interaction Insights into Carbon Utilization and Element Cycling Functions of Hydrothermarchaeota in Hydrothermal Sediment.</title>
        <authorList>
            <person name="Zhou Z."/>
            <person name="Liu Y."/>
            <person name="Xu W."/>
            <person name="Pan J."/>
            <person name="Luo Z.H."/>
            <person name="Li M."/>
        </authorList>
    </citation>
    <scope>NUCLEOTIDE SEQUENCE [LARGE SCALE GENOMIC DNA]</scope>
    <source>
        <strain evidence="2">SpSt-508</strain>
    </source>
</reference>
<accession>A0A7C4LKG8</accession>
<dbReference type="InterPro" id="IPR055171">
    <property type="entry name" value="GT-D-like"/>
</dbReference>
<evidence type="ECO:0000259" key="1">
    <source>
        <dbReference type="Pfam" id="PF22882"/>
    </source>
</evidence>
<protein>
    <recommendedName>
        <fullName evidence="1">GT-D fold-like domain-containing protein</fullName>
    </recommendedName>
</protein>
<proteinExistence type="predicted"/>
<evidence type="ECO:0000313" key="2">
    <source>
        <dbReference type="EMBL" id="HGT38098.1"/>
    </source>
</evidence>
<dbReference type="EMBL" id="DSVQ01000005">
    <property type="protein sequence ID" value="HGT38098.1"/>
    <property type="molecule type" value="Genomic_DNA"/>
</dbReference>
<organism evidence="2">
    <name type="scientific">Schlesneria paludicola</name>
    <dbReference type="NCBI Taxonomy" id="360056"/>
    <lineage>
        <taxon>Bacteria</taxon>
        <taxon>Pseudomonadati</taxon>
        <taxon>Planctomycetota</taxon>
        <taxon>Planctomycetia</taxon>
        <taxon>Planctomycetales</taxon>
        <taxon>Planctomycetaceae</taxon>
        <taxon>Schlesneria</taxon>
    </lineage>
</organism>
<sequence length="164" mass="18093">MQYGWDIAERFTQVAMTAHGITIDAEGFGYARGRKRKVDCNAVYTLLEEGLWWSLLAGKRLAIVSGQAEAMAARLMDAEFVRAAAGGEITWNIAAKVPCSAVREPKYSYWSRMRDKMFNAEWDLLLCSAGSLSAILCEHARQAGRKALDIGALDTQLLAEGDRS</sequence>
<name>A0A7C4LKG8_9PLAN</name>
<gene>
    <name evidence="2" type="ORF">ENS64_02345</name>
</gene>